<sequence length="681" mass="73141">MSAQPNSVANPNGGGTTWQSSITEQVRQTNLHQICATILQSQTEPNRTTILNSMYQFESDTFATARSSQEYVTLLNGRVAAIAQKLQMLQAAQALAQQQQPAANPAISMLQNPQFSIPAAAAAAPTPPVAHAQPPAANNPQPLTFDKVQDIIQSPDNYSLLEIGQAIQLLQSQLHTNKPGLAVVIKRLLIEYQNRSRQTQLQQQQQQSQAQQQQQVPAQAQVAMRQQQQQQQPRPDMSDFPSLGSPPGLANMSAAQQQQLSQQNQIYRAAAGSRPDVLQAQAVRPNLTPDDFPALSGTLGSNAASTTTFGASVDLAPGAGVIDHSTSLGAGADQTLVLPNGLETTSAYKPPTANLAKVASSVGTQGPVNAADRFGMQGILSINDYGFDISKFGIPLPSAGAVYPTFGSPWTDQAQAYGIIEPDFKLPSCYNASQPPPAVTRIQLFSDETLFYIFYTMPREELQLVAAEELYRRQWRYHKELHLWLTKDPDTQPTARTPRGEQSMFIFFDPGVWQKVKKEFLVIYEMLEDRGAALAGGESAGANFRAGAQSVPPALQQYQGQAQGGMDQDGSAVSQAQLQSMLQQSSASASHQQQQLMMLRQRQQQESAQASRGMAGQMGYASAQMNEMNAAAAAAGSMYNAAASGVRSMPPPHMEVPTTSAAGQPSPSSNLAEDVATASMA</sequence>
<evidence type="ECO:0000256" key="2">
    <source>
        <dbReference type="ARBA" id="ARBA00007682"/>
    </source>
</evidence>
<feature type="domain" description="Mediator complex subunit 15 KIX" evidence="8">
    <location>
        <begin position="16"/>
        <end position="92"/>
    </location>
</feature>
<dbReference type="InterPro" id="IPR036529">
    <property type="entry name" value="KIX_dom_sf"/>
</dbReference>
<proteinExistence type="inferred from homology"/>
<dbReference type="GO" id="GO:0030015">
    <property type="term" value="C:CCR4-NOT core complex"/>
    <property type="evidence" value="ECO:0007669"/>
    <property type="project" value="InterPro"/>
</dbReference>
<dbReference type="OrthoDB" id="25391at2759"/>
<evidence type="ECO:0000313" key="10">
    <source>
        <dbReference type="Proteomes" id="UP001140011"/>
    </source>
</evidence>
<dbReference type="InterPro" id="IPR040168">
    <property type="entry name" value="Not2/3/5"/>
</dbReference>
<dbReference type="Gene3D" id="1.10.246.20">
    <property type="entry name" value="Coactivator CBP, KIX domain"/>
    <property type="match status" value="1"/>
</dbReference>
<feature type="compositionally biased region" description="Low complexity" evidence="6">
    <location>
        <begin position="558"/>
        <end position="612"/>
    </location>
</feature>
<feature type="domain" description="NOT2/NOT3/NOT5 C-terminal" evidence="7">
    <location>
        <begin position="404"/>
        <end position="527"/>
    </location>
</feature>
<evidence type="ECO:0000313" key="9">
    <source>
        <dbReference type="EMBL" id="KAJ2748403.1"/>
    </source>
</evidence>
<evidence type="ECO:0000256" key="6">
    <source>
        <dbReference type="SAM" id="MobiDB-lite"/>
    </source>
</evidence>
<dbReference type="GO" id="GO:0006355">
    <property type="term" value="P:regulation of DNA-templated transcription"/>
    <property type="evidence" value="ECO:0007669"/>
    <property type="project" value="InterPro"/>
</dbReference>
<feature type="region of interest" description="Disordered" evidence="6">
    <location>
        <begin position="216"/>
        <end position="265"/>
    </location>
</feature>
<feature type="compositionally biased region" description="Polar residues" evidence="6">
    <location>
        <begin position="657"/>
        <end position="671"/>
    </location>
</feature>
<dbReference type="InterPro" id="IPR007282">
    <property type="entry name" value="NOT2/3/5_C"/>
</dbReference>
<evidence type="ECO:0000259" key="7">
    <source>
        <dbReference type="Pfam" id="PF04153"/>
    </source>
</evidence>
<organism evidence="9 10">
    <name type="scientific">Coemansia pectinata</name>
    <dbReference type="NCBI Taxonomy" id="1052879"/>
    <lineage>
        <taxon>Eukaryota</taxon>
        <taxon>Fungi</taxon>
        <taxon>Fungi incertae sedis</taxon>
        <taxon>Zoopagomycota</taxon>
        <taxon>Kickxellomycotina</taxon>
        <taxon>Kickxellomycetes</taxon>
        <taxon>Kickxellales</taxon>
        <taxon>Kickxellaceae</taxon>
        <taxon>Coemansia</taxon>
    </lineage>
</organism>
<comment type="caution">
    <text evidence="9">The sequence shown here is derived from an EMBL/GenBank/DDBJ whole genome shotgun (WGS) entry which is preliminary data.</text>
</comment>
<keyword evidence="10" id="KW-1185">Reference proteome</keyword>
<keyword evidence="4" id="KW-0804">Transcription</keyword>
<dbReference type="AlphaFoldDB" id="A0A9W8GUQ9"/>
<feature type="compositionally biased region" description="Low complexity" evidence="6">
    <location>
        <begin position="249"/>
        <end position="265"/>
    </location>
</feature>
<dbReference type="InterPro" id="IPR036546">
    <property type="entry name" value="MED15_KIX"/>
</dbReference>
<dbReference type="Proteomes" id="UP001140011">
    <property type="component" value="Unassembled WGS sequence"/>
</dbReference>
<feature type="compositionally biased region" description="Low complexity" evidence="6">
    <location>
        <begin position="216"/>
        <end position="232"/>
    </location>
</feature>
<comment type="similarity">
    <text evidence="2">Belongs to the CNOT2/3/5 family.</text>
</comment>
<keyword evidence="3" id="KW-0805">Transcription regulation</keyword>
<dbReference type="PANTHER" id="PTHR23326">
    <property type="entry name" value="CCR4 NOT-RELATED"/>
    <property type="match status" value="1"/>
</dbReference>
<feature type="region of interest" description="Disordered" evidence="6">
    <location>
        <begin position="649"/>
        <end position="681"/>
    </location>
</feature>
<dbReference type="EMBL" id="JANBUH010001089">
    <property type="protein sequence ID" value="KAJ2748403.1"/>
    <property type="molecule type" value="Genomic_DNA"/>
</dbReference>
<evidence type="ECO:0000256" key="1">
    <source>
        <dbReference type="ARBA" id="ARBA00004123"/>
    </source>
</evidence>
<reference evidence="9" key="1">
    <citation type="submission" date="2022-07" db="EMBL/GenBank/DDBJ databases">
        <title>Phylogenomic reconstructions and comparative analyses of Kickxellomycotina fungi.</title>
        <authorList>
            <person name="Reynolds N.K."/>
            <person name="Stajich J.E."/>
            <person name="Barry K."/>
            <person name="Grigoriev I.V."/>
            <person name="Crous P."/>
            <person name="Smith M.E."/>
        </authorList>
    </citation>
    <scope>NUCLEOTIDE SEQUENCE</scope>
    <source>
        <strain evidence="9">BCRC 34297</strain>
    </source>
</reference>
<dbReference type="Pfam" id="PF16987">
    <property type="entry name" value="KIX_2"/>
    <property type="match status" value="1"/>
</dbReference>
<keyword evidence="5" id="KW-0539">Nucleus</keyword>
<evidence type="ECO:0000259" key="8">
    <source>
        <dbReference type="Pfam" id="PF16987"/>
    </source>
</evidence>
<feature type="region of interest" description="Disordered" evidence="6">
    <location>
        <begin position="558"/>
        <end position="613"/>
    </location>
</feature>
<evidence type="ECO:0000256" key="5">
    <source>
        <dbReference type="ARBA" id="ARBA00023242"/>
    </source>
</evidence>
<name>A0A9W8GUQ9_9FUNG</name>
<comment type="subcellular location">
    <subcellularLocation>
        <location evidence="1">Nucleus</location>
    </subcellularLocation>
</comment>
<dbReference type="InterPro" id="IPR038635">
    <property type="entry name" value="CCR4-NOT_su2/3/5_C_sf"/>
</dbReference>
<evidence type="ECO:0000256" key="4">
    <source>
        <dbReference type="ARBA" id="ARBA00023163"/>
    </source>
</evidence>
<dbReference type="GO" id="GO:0000289">
    <property type="term" value="P:nuclear-transcribed mRNA poly(A) tail shortening"/>
    <property type="evidence" value="ECO:0007669"/>
    <property type="project" value="UniProtKB-ARBA"/>
</dbReference>
<dbReference type="Pfam" id="PF04153">
    <property type="entry name" value="NOT2_3_5_C"/>
    <property type="match status" value="1"/>
</dbReference>
<accession>A0A9W8GUQ9</accession>
<dbReference type="Gene3D" id="2.30.30.1020">
    <property type="entry name" value="CCR4-NOT complex subunit 2/3/5, C-terminal domain"/>
    <property type="match status" value="1"/>
</dbReference>
<protein>
    <recommendedName>
        <fullName evidence="11">NOT2/NOT3/NOT5 C-terminal domain-containing protein</fullName>
    </recommendedName>
</protein>
<dbReference type="GO" id="GO:0003712">
    <property type="term" value="F:transcription coregulator activity"/>
    <property type="evidence" value="ECO:0007669"/>
    <property type="project" value="InterPro"/>
</dbReference>
<evidence type="ECO:0000256" key="3">
    <source>
        <dbReference type="ARBA" id="ARBA00023015"/>
    </source>
</evidence>
<evidence type="ECO:0008006" key="11">
    <source>
        <dbReference type="Google" id="ProtNLM"/>
    </source>
</evidence>
<gene>
    <name evidence="9" type="ORF">GGI19_006126</name>
</gene>
<dbReference type="GO" id="GO:0005634">
    <property type="term" value="C:nucleus"/>
    <property type="evidence" value="ECO:0007669"/>
    <property type="project" value="UniProtKB-SubCell"/>
</dbReference>